<evidence type="ECO:0000313" key="3">
    <source>
        <dbReference type="Proteomes" id="UP001596306"/>
    </source>
</evidence>
<evidence type="ECO:0000313" key="2">
    <source>
        <dbReference type="EMBL" id="MFC6357458.1"/>
    </source>
</evidence>
<dbReference type="Proteomes" id="UP001596306">
    <property type="component" value="Unassembled WGS sequence"/>
</dbReference>
<reference evidence="3" key="1">
    <citation type="journal article" date="2019" name="Int. J. Syst. Evol. Microbiol.">
        <title>The Global Catalogue of Microorganisms (GCM) 10K type strain sequencing project: providing services to taxonomists for standard genome sequencing and annotation.</title>
        <authorList>
            <consortium name="The Broad Institute Genomics Platform"/>
            <consortium name="The Broad Institute Genome Sequencing Center for Infectious Disease"/>
            <person name="Wu L."/>
            <person name="Ma J."/>
        </authorList>
    </citation>
    <scope>NUCLEOTIDE SEQUENCE [LARGE SCALE GENOMIC DNA]</scope>
    <source>
        <strain evidence="3">CCUG 43304</strain>
    </source>
</reference>
<feature type="transmembrane region" description="Helical" evidence="1">
    <location>
        <begin position="240"/>
        <end position="268"/>
    </location>
</feature>
<keyword evidence="1" id="KW-1133">Transmembrane helix</keyword>
<keyword evidence="3" id="KW-1185">Reference proteome</keyword>
<keyword evidence="1" id="KW-0472">Membrane</keyword>
<accession>A0ABW1VL10</accession>
<protein>
    <submittedName>
        <fullName evidence="2">Uncharacterized protein</fullName>
    </submittedName>
</protein>
<dbReference type="RefSeq" id="WP_386733276.1">
    <property type="nucleotide sequence ID" value="NZ_JBHSTP010000004.1"/>
</dbReference>
<evidence type="ECO:0000256" key="1">
    <source>
        <dbReference type="SAM" id="Phobius"/>
    </source>
</evidence>
<gene>
    <name evidence="2" type="ORF">ACFQB0_15210</name>
</gene>
<proteinExistence type="predicted"/>
<name>A0ABW1VL10_9MICO</name>
<sequence>MTTTLLVFVGGAANADEPSVGAQAISAIAAVAPHVLSSTQAVPPTSSKDTTLSLGGSDEPVTVPADAQDGVTLGGVAQTKLIVGLPNASQASTADTAQGVATYDNNNGSSTTLVVKTDGSVQIATVIQDRNAPTLYEYSLGTPEGIELKPGPDGGVVVSDPTGQPIAAISAPWAKDATGANVPTRFRIQGTSLVQEVDHIGYAYPIIADPQILYFWWGQAVKFTKAETKSIGNATSDAGAVAIVCGLLPAALAVACGAASWLAVAYWIGPFRRAAAHGNCGQLNQPYVGVIIGGPLTWQSYEVSC</sequence>
<organism evidence="2 3">
    <name type="scientific">Luethyella okanaganae</name>
    <dbReference type="NCBI Taxonomy" id="69372"/>
    <lineage>
        <taxon>Bacteria</taxon>
        <taxon>Bacillati</taxon>
        <taxon>Actinomycetota</taxon>
        <taxon>Actinomycetes</taxon>
        <taxon>Micrococcales</taxon>
        <taxon>Microbacteriaceae</taxon>
        <taxon>Luethyella</taxon>
    </lineage>
</organism>
<dbReference type="EMBL" id="JBHSTP010000004">
    <property type="protein sequence ID" value="MFC6357458.1"/>
    <property type="molecule type" value="Genomic_DNA"/>
</dbReference>
<keyword evidence="1" id="KW-0812">Transmembrane</keyword>
<comment type="caution">
    <text evidence="2">The sequence shown here is derived from an EMBL/GenBank/DDBJ whole genome shotgun (WGS) entry which is preliminary data.</text>
</comment>